<dbReference type="InterPro" id="IPR008271">
    <property type="entry name" value="Ser/Thr_kinase_AS"/>
</dbReference>
<dbReference type="PROSITE" id="PS00107">
    <property type="entry name" value="PROTEIN_KINASE_ATP"/>
    <property type="match status" value="1"/>
</dbReference>
<evidence type="ECO:0000256" key="6">
    <source>
        <dbReference type="ARBA" id="ARBA00022840"/>
    </source>
</evidence>
<keyword evidence="8" id="KW-0723">Serine/threonine-protein kinase</keyword>
<name>A0A7N2KR53_QUELO</name>
<keyword evidence="6 7" id="KW-0067">ATP-binding</keyword>
<dbReference type="InterPro" id="IPR000719">
    <property type="entry name" value="Prot_kinase_dom"/>
</dbReference>
<dbReference type="Gramene" id="QL02p000763:mrna">
    <property type="protein sequence ID" value="QL02p000763:mrna"/>
    <property type="gene ID" value="QL02p000763"/>
</dbReference>
<evidence type="ECO:0000256" key="1">
    <source>
        <dbReference type="ARBA" id="ARBA00005926"/>
    </source>
</evidence>
<dbReference type="InterPro" id="IPR017441">
    <property type="entry name" value="Protein_kinase_ATP_BS"/>
</dbReference>
<protein>
    <recommendedName>
        <fullName evidence="2">non-specific serine/threonine protein kinase</fullName>
        <ecNumber evidence="2">2.7.11.1</ecNumber>
    </recommendedName>
</protein>
<dbReference type="Proteomes" id="UP000594261">
    <property type="component" value="Chromosome 2"/>
</dbReference>
<dbReference type="InterPro" id="IPR011009">
    <property type="entry name" value="Kinase-like_dom_sf"/>
</dbReference>
<keyword evidence="3" id="KW-0808">Transferase</keyword>
<evidence type="ECO:0000256" key="4">
    <source>
        <dbReference type="ARBA" id="ARBA00022741"/>
    </source>
</evidence>
<dbReference type="PROSITE" id="PS00108">
    <property type="entry name" value="PROTEIN_KINASE_ST"/>
    <property type="match status" value="1"/>
</dbReference>
<evidence type="ECO:0000256" key="8">
    <source>
        <dbReference type="RuleBase" id="RU000304"/>
    </source>
</evidence>
<dbReference type="PANTHER" id="PTHR11909">
    <property type="entry name" value="CASEIN KINASE-RELATED"/>
    <property type="match status" value="1"/>
</dbReference>
<organism evidence="10 11">
    <name type="scientific">Quercus lobata</name>
    <name type="common">Valley oak</name>
    <dbReference type="NCBI Taxonomy" id="97700"/>
    <lineage>
        <taxon>Eukaryota</taxon>
        <taxon>Viridiplantae</taxon>
        <taxon>Streptophyta</taxon>
        <taxon>Embryophyta</taxon>
        <taxon>Tracheophyta</taxon>
        <taxon>Spermatophyta</taxon>
        <taxon>Magnoliopsida</taxon>
        <taxon>eudicotyledons</taxon>
        <taxon>Gunneridae</taxon>
        <taxon>Pentapetalae</taxon>
        <taxon>rosids</taxon>
        <taxon>fabids</taxon>
        <taxon>Fagales</taxon>
        <taxon>Fagaceae</taxon>
        <taxon>Quercus</taxon>
    </lineage>
</organism>
<dbReference type="SMART" id="SM00220">
    <property type="entry name" value="S_TKc"/>
    <property type="match status" value="1"/>
</dbReference>
<evidence type="ECO:0000256" key="5">
    <source>
        <dbReference type="ARBA" id="ARBA00022777"/>
    </source>
</evidence>
<keyword evidence="11" id="KW-1185">Reference proteome</keyword>
<dbReference type="EC" id="2.7.11.1" evidence="2"/>
<dbReference type="AlphaFoldDB" id="A0A7N2KR53"/>
<keyword evidence="4 7" id="KW-0547">Nucleotide-binding</keyword>
<dbReference type="Gene3D" id="1.10.510.10">
    <property type="entry name" value="Transferase(Phosphotransferase) domain 1"/>
    <property type="match status" value="1"/>
</dbReference>
<evidence type="ECO:0000259" key="9">
    <source>
        <dbReference type="PROSITE" id="PS50011"/>
    </source>
</evidence>
<sequence>MEPSISNKYKLGPKIGSGSFGVIFHGTDVLTGEEVAVKHEHVETKHPQLMHESRVYKILQGGTGIPNVKWSGVDGNYNVLAMDLLGENLEELLKICGNKLSLKSVLMLADQMIDRIEFVHSKSYLHRDIKPDNFIMGRRSKDNEVFIVDFGLATKYRHPSSYNHIPYRENRNFVGTERFASKNTHHGIQQSRRDDLESLGYVLIYFLKGSLPWQIKAATQKKKSEKVREIKDSTSIEDLCHGCPIEFACYFHYCCSLHFDTKPDYGYLKRMFRSLFSREGLKMDYVFDWTILKYQQSVLAAPPARALGHVAGTSTQETHVAANYNRQSGGEERSAGRFPEQKSVAKVSAVSKDAKLSSSKPLRQPRDLPIQASASNRCKDTLVLDKSSHSPETIDANPKAVQEIQTELKNSSIVSSKARAHLLVGIVKMYKFFIKSFKSMSLSNGENFQH</sequence>
<evidence type="ECO:0000256" key="3">
    <source>
        <dbReference type="ARBA" id="ARBA00022679"/>
    </source>
</evidence>
<evidence type="ECO:0000256" key="2">
    <source>
        <dbReference type="ARBA" id="ARBA00012513"/>
    </source>
</evidence>
<reference evidence="11" key="1">
    <citation type="journal article" date="2016" name="G3 (Bethesda)">
        <title>First Draft Assembly and Annotation of the Genome of a California Endemic Oak Quercus lobata Nee (Fagaceae).</title>
        <authorList>
            <person name="Sork V.L."/>
            <person name="Fitz-Gibbon S.T."/>
            <person name="Puiu D."/>
            <person name="Crepeau M."/>
            <person name="Gugger P.F."/>
            <person name="Sherman R."/>
            <person name="Stevens K."/>
            <person name="Langley C.H."/>
            <person name="Pellegrini M."/>
            <person name="Salzberg S.L."/>
        </authorList>
    </citation>
    <scope>NUCLEOTIDE SEQUENCE [LARGE SCALE GENOMIC DNA]</scope>
    <source>
        <strain evidence="11">cv. SW786</strain>
    </source>
</reference>
<evidence type="ECO:0000313" key="10">
    <source>
        <dbReference type="EnsemblPlants" id="QL02p000763:mrna"/>
    </source>
</evidence>
<comment type="similarity">
    <text evidence="1">Belongs to the protein kinase superfamily. CK1 Ser/Thr protein kinase family. Casein kinase I subfamily.</text>
</comment>
<dbReference type="PROSITE" id="PS50011">
    <property type="entry name" value="PROTEIN_KINASE_DOM"/>
    <property type="match status" value="1"/>
</dbReference>
<evidence type="ECO:0000313" key="11">
    <source>
        <dbReference type="Proteomes" id="UP000594261"/>
    </source>
</evidence>
<proteinExistence type="inferred from homology"/>
<feature type="binding site" evidence="7">
    <location>
        <position position="38"/>
    </location>
    <ligand>
        <name>ATP</name>
        <dbReference type="ChEBI" id="CHEBI:30616"/>
    </ligand>
</feature>
<feature type="domain" description="Protein kinase" evidence="9">
    <location>
        <begin position="9"/>
        <end position="276"/>
    </location>
</feature>
<accession>A0A7N2KR53</accession>
<dbReference type="GO" id="GO:0005524">
    <property type="term" value="F:ATP binding"/>
    <property type="evidence" value="ECO:0007669"/>
    <property type="project" value="UniProtKB-UniRule"/>
</dbReference>
<dbReference type="SUPFAM" id="SSF56112">
    <property type="entry name" value="Protein kinase-like (PK-like)"/>
    <property type="match status" value="1"/>
</dbReference>
<dbReference type="EnsemblPlants" id="QL02p000763:mrna">
    <property type="protein sequence ID" value="QL02p000763:mrna"/>
    <property type="gene ID" value="QL02p000763"/>
</dbReference>
<dbReference type="Pfam" id="PF00069">
    <property type="entry name" value="Pkinase"/>
    <property type="match status" value="1"/>
</dbReference>
<dbReference type="InParanoid" id="A0A7N2KR53"/>
<dbReference type="FunFam" id="1.10.510.10:FF:000596">
    <property type="entry name" value="CK1 family protein kinase"/>
    <property type="match status" value="1"/>
</dbReference>
<evidence type="ECO:0000256" key="7">
    <source>
        <dbReference type="PROSITE-ProRule" id="PRU10141"/>
    </source>
</evidence>
<reference evidence="10" key="2">
    <citation type="submission" date="2021-01" db="UniProtKB">
        <authorList>
            <consortium name="EnsemblPlants"/>
        </authorList>
    </citation>
    <scope>IDENTIFICATION</scope>
</reference>
<dbReference type="InterPro" id="IPR050235">
    <property type="entry name" value="CK1_Ser-Thr_kinase"/>
</dbReference>
<dbReference type="GO" id="GO:0004674">
    <property type="term" value="F:protein serine/threonine kinase activity"/>
    <property type="evidence" value="ECO:0007669"/>
    <property type="project" value="UniProtKB-KW"/>
</dbReference>
<keyword evidence="5" id="KW-0418">Kinase</keyword>
<dbReference type="OMA" id="MTEYKGP"/>